<feature type="region of interest" description="Disordered" evidence="2">
    <location>
        <begin position="2695"/>
        <end position="2859"/>
    </location>
</feature>
<feature type="compositionally biased region" description="Low complexity" evidence="2">
    <location>
        <begin position="2558"/>
        <end position="2573"/>
    </location>
</feature>
<feature type="region of interest" description="Disordered" evidence="2">
    <location>
        <begin position="3436"/>
        <end position="3475"/>
    </location>
</feature>
<feature type="compositionally biased region" description="Polar residues" evidence="2">
    <location>
        <begin position="42"/>
        <end position="53"/>
    </location>
</feature>
<feature type="compositionally biased region" description="Basic and acidic residues" evidence="2">
    <location>
        <begin position="721"/>
        <end position="762"/>
    </location>
</feature>
<feature type="region of interest" description="Disordered" evidence="2">
    <location>
        <begin position="4532"/>
        <end position="4751"/>
    </location>
</feature>
<feature type="compositionally biased region" description="Basic and acidic residues" evidence="2">
    <location>
        <begin position="1299"/>
        <end position="1339"/>
    </location>
</feature>
<feature type="compositionally biased region" description="Acidic residues" evidence="2">
    <location>
        <begin position="312"/>
        <end position="328"/>
    </location>
</feature>
<feature type="compositionally biased region" description="Polar residues" evidence="2">
    <location>
        <begin position="3339"/>
        <end position="3357"/>
    </location>
</feature>
<feature type="region of interest" description="Disordered" evidence="2">
    <location>
        <begin position="890"/>
        <end position="936"/>
    </location>
</feature>
<feature type="region of interest" description="Disordered" evidence="2">
    <location>
        <begin position="1110"/>
        <end position="1369"/>
    </location>
</feature>
<feature type="compositionally biased region" description="Basic residues" evidence="2">
    <location>
        <begin position="3963"/>
        <end position="3974"/>
    </location>
</feature>
<feature type="compositionally biased region" description="Basic and acidic residues" evidence="2">
    <location>
        <begin position="3895"/>
        <end position="3912"/>
    </location>
</feature>
<feature type="compositionally biased region" description="Basic and acidic residues" evidence="2">
    <location>
        <begin position="4548"/>
        <end position="4581"/>
    </location>
</feature>
<feature type="compositionally biased region" description="Low complexity" evidence="2">
    <location>
        <begin position="55"/>
        <end position="68"/>
    </location>
</feature>
<feature type="compositionally biased region" description="Basic and acidic residues" evidence="2">
    <location>
        <begin position="676"/>
        <end position="686"/>
    </location>
</feature>
<dbReference type="PANTHER" id="PTHR40641:SF2">
    <property type="entry name" value="INVOLUCRIN REPEAT PROTEIN"/>
    <property type="match status" value="1"/>
</dbReference>
<feature type="compositionally biased region" description="Low complexity" evidence="2">
    <location>
        <begin position="2517"/>
        <end position="2533"/>
    </location>
</feature>
<feature type="compositionally biased region" description="Pro residues" evidence="2">
    <location>
        <begin position="1470"/>
        <end position="1480"/>
    </location>
</feature>
<feature type="region of interest" description="Disordered" evidence="2">
    <location>
        <begin position="829"/>
        <end position="876"/>
    </location>
</feature>
<feature type="compositionally biased region" description="Polar residues" evidence="2">
    <location>
        <begin position="1989"/>
        <end position="2015"/>
    </location>
</feature>
<feature type="compositionally biased region" description="Polar residues" evidence="2">
    <location>
        <begin position="3042"/>
        <end position="3060"/>
    </location>
</feature>
<feature type="compositionally biased region" description="Basic and acidic residues" evidence="2">
    <location>
        <begin position="909"/>
        <end position="931"/>
    </location>
</feature>
<feature type="region of interest" description="Disordered" evidence="2">
    <location>
        <begin position="3506"/>
        <end position="3629"/>
    </location>
</feature>
<feature type="region of interest" description="Disordered" evidence="2">
    <location>
        <begin position="581"/>
        <end position="689"/>
    </location>
</feature>
<feature type="compositionally biased region" description="Polar residues" evidence="2">
    <location>
        <begin position="1878"/>
        <end position="1894"/>
    </location>
</feature>
<feature type="region of interest" description="Disordered" evidence="2">
    <location>
        <begin position="950"/>
        <end position="1036"/>
    </location>
</feature>
<keyword evidence="1" id="KW-0175">Coiled coil</keyword>
<dbReference type="PANTHER" id="PTHR40641">
    <property type="entry name" value="INVOLUCRIN REPEAT PROTEIN (AFU_ORTHOLOGUE AFUA_2G08060)"/>
    <property type="match status" value="1"/>
</dbReference>
<feature type="compositionally biased region" description="Basic and acidic residues" evidence="2">
    <location>
        <begin position="856"/>
        <end position="869"/>
    </location>
</feature>
<feature type="compositionally biased region" description="Low complexity" evidence="2">
    <location>
        <begin position="124"/>
        <end position="140"/>
    </location>
</feature>
<evidence type="ECO:0000313" key="3">
    <source>
        <dbReference type="EMBL" id="KUI65983.1"/>
    </source>
</evidence>
<feature type="compositionally biased region" description="Polar residues" evidence="2">
    <location>
        <begin position="2990"/>
        <end position="3002"/>
    </location>
</feature>
<feature type="region of interest" description="Disordered" evidence="2">
    <location>
        <begin position="2892"/>
        <end position="3419"/>
    </location>
</feature>
<feature type="compositionally biased region" description="Basic residues" evidence="2">
    <location>
        <begin position="1498"/>
        <end position="1509"/>
    </location>
</feature>
<feature type="coiled-coil region" evidence="1">
    <location>
        <begin position="5238"/>
        <end position="5279"/>
    </location>
</feature>
<dbReference type="Proteomes" id="UP000078559">
    <property type="component" value="Chromosome 2"/>
</dbReference>
<feature type="compositionally biased region" description="Polar residues" evidence="2">
    <location>
        <begin position="982"/>
        <end position="991"/>
    </location>
</feature>
<feature type="compositionally biased region" description="Polar residues" evidence="2">
    <location>
        <begin position="3199"/>
        <end position="3209"/>
    </location>
</feature>
<feature type="compositionally biased region" description="Polar residues" evidence="2">
    <location>
        <begin position="3012"/>
        <end position="3032"/>
    </location>
</feature>
<feature type="compositionally biased region" description="Polar residues" evidence="2">
    <location>
        <begin position="4420"/>
        <end position="4433"/>
    </location>
</feature>
<feature type="compositionally biased region" description="Polar residues" evidence="2">
    <location>
        <begin position="5016"/>
        <end position="5025"/>
    </location>
</feature>
<accession>A0A194VPV1</accession>
<feature type="compositionally biased region" description="Polar residues" evidence="2">
    <location>
        <begin position="2214"/>
        <end position="2226"/>
    </location>
</feature>
<feature type="region of interest" description="Disordered" evidence="2">
    <location>
        <begin position="4763"/>
        <end position="4927"/>
    </location>
</feature>
<feature type="compositionally biased region" description="Polar residues" evidence="2">
    <location>
        <begin position="4942"/>
        <end position="4963"/>
    </location>
</feature>
<feature type="compositionally biased region" description="Low complexity" evidence="2">
    <location>
        <begin position="2632"/>
        <end position="2644"/>
    </location>
</feature>
<feature type="compositionally biased region" description="Basic and acidic residues" evidence="2">
    <location>
        <begin position="3566"/>
        <end position="3578"/>
    </location>
</feature>
<feature type="compositionally biased region" description="Basic and acidic residues" evidence="2">
    <location>
        <begin position="1160"/>
        <end position="1176"/>
    </location>
</feature>
<feature type="compositionally biased region" description="Polar residues" evidence="2">
    <location>
        <begin position="2601"/>
        <end position="2618"/>
    </location>
</feature>
<feature type="compositionally biased region" description="Basic and acidic residues" evidence="2">
    <location>
        <begin position="3874"/>
        <end position="3889"/>
    </location>
</feature>
<feature type="compositionally biased region" description="Basic and acidic residues" evidence="2">
    <location>
        <begin position="4817"/>
        <end position="4834"/>
    </location>
</feature>
<feature type="region of interest" description="Disordered" evidence="2">
    <location>
        <begin position="4941"/>
        <end position="5094"/>
    </location>
</feature>
<feature type="compositionally biased region" description="Pro residues" evidence="2">
    <location>
        <begin position="1015"/>
        <end position="1024"/>
    </location>
</feature>
<feature type="compositionally biased region" description="Basic residues" evidence="2">
    <location>
        <begin position="2179"/>
        <end position="2190"/>
    </location>
</feature>
<dbReference type="InterPro" id="IPR053268">
    <property type="entry name" value="Woronin_anchor"/>
</dbReference>
<feature type="compositionally biased region" description="Low complexity" evidence="2">
    <location>
        <begin position="91"/>
        <end position="100"/>
    </location>
</feature>
<feature type="compositionally biased region" description="Basic and acidic residues" evidence="2">
    <location>
        <begin position="3216"/>
        <end position="3229"/>
    </location>
</feature>
<feature type="compositionally biased region" description="Basic and acidic residues" evidence="2">
    <location>
        <begin position="5026"/>
        <end position="5036"/>
    </location>
</feature>
<feature type="compositionally biased region" description="Basic and acidic residues" evidence="2">
    <location>
        <begin position="4863"/>
        <end position="4872"/>
    </location>
</feature>
<feature type="compositionally biased region" description="Polar residues" evidence="2">
    <location>
        <begin position="2031"/>
        <end position="2046"/>
    </location>
</feature>
<dbReference type="EMBL" id="CM003099">
    <property type="protein sequence ID" value="KUI65983.1"/>
    <property type="molecule type" value="Genomic_DNA"/>
</dbReference>
<feature type="compositionally biased region" description="Polar residues" evidence="2">
    <location>
        <begin position="3270"/>
        <end position="3281"/>
    </location>
</feature>
<gene>
    <name evidence="3" type="ORF">VM1G_01435</name>
</gene>
<feature type="compositionally biased region" description="Basic and acidic residues" evidence="2">
    <location>
        <begin position="2895"/>
        <end position="2906"/>
    </location>
</feature>
<feature type="compositionally biased region" description="Basic and acidic residues" evidence="2">
    <location>
        <begin position="2843"/>
        <end position="2857"/>
    </location>
</feature>
<evidence type="ECO:0008006" key="5">
    <source>
        <dbReference type="Google" id="ProtNLM"/>
    </source>
</evidence>
<name>A0A194VPV1_CYTMA</name>
<feature type="compositionally biased region" description="Low complexity" evidence="2">
    <location>
        <begin position="5037"/>
        <end position="5066"/>
    </location>
</feature>
<feature type="region of interest" description="Disordered" evidence="2">
    <location>
        <begin position="5106"/>
        <end position="5127"/>
    </location>
</feature>
<feature type="compositionally biased region" description="Polar residues" evidence="2">
    <location>
        <begin position="3935"/>
        <end position="3955"/>
    </location>
</feature>
<feature type="region of interest" description="Disordered" evidence="2">
    <location>
        <begin position="3660"/>
        <end position="4206"/>
    </location>
</feature>
<feature type="region of interest" description="Disordered" evidence="2">
    <location>
        <begin position="1442"/>
        <end position="1790"/>
    </location>
</feature>
<feature type="compositionally biased region" description="Basic residues" evidence="2">
    <location>
        <begin position="2534"/>
        <end position="2545"/>
    </location>
</feature>
<feature type="compositionally biased region" description="Basic and acidic residues" evidence="2">
    <location>
        <begin position="4292"/>
        <end position="4302"/>
    </location>
</feature>
<feature type="compositionally biased region" description="Low complexity" evidence="2">
    <location>
        <begin position="765"/>
        <end position="774"/>
    </location>
</feature>
<feature type="region of interest" description="Disordered" evidence="2">
    <location>
        <begin position="4334"/>
        <end position="4361"/>
    </location>
</feature>
<feature type="compositionally biased region" description="Polar residues" evidence="2">
    <location>
        <begin position="3850"/>
        <end position="3861"/>
    </location>
</feature>
<feature type="compositionally biased region" description="Basic and acidic residues" evidence="2">
    <location>
        <begin position="1486"/>
        <end position="1496"/>
    </location>
</feature>
<feature type="compositionally biased region" description="Basic and acidic residues" evidence="2">
    <location>
        <begin position="3599"/>
        <end position="3608"/>
    </location>
</feature>
<feature type="compositionally biased region" description="Basic and acidic residues" evidence="2">
    <location>
        <begin position="4652"/>
        <end position="4671"/>
    </location>
</feature>
<feature type="compositionally biased region" description="Basic and acidic residues" evidence="2">
    <location>
        <begin position="830"/>
        <end position="840"/>
    </location>
</feature>
<evidence type="ECO:0000313" key="4">
    <source>
        <dbReference type="Proteomes" id="UP000078559"/>
    </source>
</evidence>
<reference evidence="3" key="1">
    <citation type="submission" date="2014-12" db="EMBL/GenBank/DDBJ databases">
        <title>Genome Sequence of Valsa Canker Pathogens Uncovers a Specific Adaption of Colonization on Woody Bark.</title>
        <authorList>
            <person name="Yin Z."/>
            <person name="Liu H."/>
            <person name="Gao X."/>
            <person name="Li Z."/>
            <person name="Song N."/>
            <person name="Ke X."/>
            <person name="Dai Q."/>
            <person name="Wu Y."/>
            <person name="Sun Y."/>
            <person name="Xu J.-R."/>
            <person name="Kang Z.K."/>
            <person name="Wang L."/>
            <person name="Huang L."/>
        </authorList>
    </citation>
    <scope>NUCLEOTIDE SEQUENCE [LARGE SCALE GENOMIC DNA]</scope>
    <source>
        <strain evidence="3">03-8</strain>
    </source>
</reference>
<feature type="compositionally biased region" description="Polar residues" evidence="2">
    <location>
        <begin position="4672"/>
        <end position="4684"/>
    </location>
</feature>
<feature type="compositionally biased region" description="Low complexity" evidence="2">
    <location>
        <begin position="5569"/>
        <end position="5580"/>
    </location>
</feature>
<feature type="compositionally biased region" description="Basic residues" evidence="2">
    <location>
        <begin position="1206"/>
        <end position="1216"/>
    </location>
</feature>
<feature type="compositionally biased region" description="Polar residues" evidence="2">
    <location>
        <begin position="3828"/>
        <end position="3839"/>
    </location>
</feature>
<feature type="compositionally biased region" description="Basic and acidic residues" evidence="2">
    <location>
        <begin position="1242"/>
        <end position="1288"/>
    </location>
</feature>
<keyword evidence="4" id="KW-1185">Reference proteome</keyword>
<feature type="compositionally biased region" description="Acidic residues" evidence="2">
    <location>
        <begin position="1149"/>
        <end position="1159"/>
    </location>
</feature>
<feature type="compositionally biased region" description="Polar residues" evidence="2">
    <location>
        <begin position="2100"/>
        <end position="2124"/>
    </location>
</feature>
<feature type="compositionally biased region" description="Basic and acidic residues" evidence="2">
    <location>
        <begin position="1580"/>
        <end position="1603"/>
    </location>
</feature>
<feature type="compositionally biased region" description="Polar residues" evidence="2">
    <location>
        <begin position="2933"/>
        <end position="2965"/>
    </location>
</feature>
<feature type="region of interest" description="Disordered" evidence="2">
    <location>
        <begin position="5560"/>
        <end position="5607"/>
    </location>
</feature>
<feature type="compositionally biased region" description="Polar residues" evidence="2">
    <location>
        <begin position="3381"/>
        <end position="3396"/>
    </location>
</feature>
<proteinExistence type="predicted"/>
<protein>
    <recommendedName>
        <fullName evidence="5">Involucrin repeat protein</fullName>
    </recommendedName>
</protein>
<feature type="compositionally biased region" description="Basic and acidic residues" evidence="2">
    <location>
        <begin position="963"/>
        <end position="980"/>
    </location>
</feature>
<feature type="compositionally biased region" description="Polar residues" evidence="2">
    <location>
        <begin position="4273"/>
        <end position="4291"/>
    </location>
</feature>
<feature type="compositionally biased region" description="Polar residues" evidence="2">
    <location>
        <begin position="2437"/>
        <end position="2453"/>
    </location>
</feature>
<feature type="compositionally biased region" description="Polar residues" evidence="2">
    <location>
        <begin position="349"/>
        <end position="358"/>
    </location>
</feature>
<feature type="region of interest" description="Disordered" evidence="2">
    <location>
        <begin position="1"/>
        <end position="141"/>
    </location>
</feature>
<sequence length="5607" mass="612564">MSDRRRRWSPESSRRRRKDRRASREQLALEEASAAGSRSMAPENNYSNTSYPYPSQAQSQIASSSFQQTPLSPDQQALPPVALRSNDDIRTTMSTTAPMPMQMPMPGPSRDYGRGRDRRRSRHGSGSSSDVSFSSSSSSSYLEISRWYPSFGRSGGVLKTFFQTPSEHRQKLRRRRSGRKKKGIFGFGNNSSSSSVNSDMAYGMGFVRKPKSRNFSPRGENGASGRETSDGRPSRLQRRQTDEEILEIGRQLAKVAREQNREDLRASGKKPVGQVVAAVNSWDRFHLQNTGGSASSSRGLPPSRSRHHDTSSSDDEDWESASEDESSSDESSGLAYGAVEFDQPPPPKSSMSRQSTLVSIRPPARKSSTIDPKLFGPVNSLRGLINTPCGFGDSNGAYAVPGISEPRRTSTAESASIEARPMQTVYPVQISDPDMIEAARSSGTIVPGQPSFSREQTYTTGRSEPVPIQAPKPIAPVPMRMYEEERIREEPSDPRERQRRNPGDSKSFVETALVTAGVAGAAILAAREKGKDKDRALEHDHYGNYGHDDIREDDTKVEDSRRAKELALEREIEKLEKVLAERNKAREQRKRDSKRSSGTEDRQETDADADRETRRRDRDSKRGEPGYNRDYDRRDEEQPETTRRVPDDAFRTRDSPLRPSSPLIIDVTPAPSPKLEVMERKSRRDSFEDEMRDARHIYEESIKSTAPISAVDMAAAIAATEHSDRYDEPERGRTNARQRDAVQEEADRYYHARRMAEREVRSRSRSTSPERSVVGKFEQDKGADIPRIVTPPEMMQKPQKNMYSEPNADFKFDHQMSPKDLVFFKPKKCPVRDPSAERPRPVLNLVIPTPVPTPSPERERKKSAAREPETVLADAPDIVLGPRGEVIEVIEATQPPDSKRVSWGPSETKQYEVESPERSRERPSGFADKPRRLGRSNTWDSIAAALADADAGASAGAALALSGDDKIDRSEPKERAEYTKSDIPSETSRSSPPRDRKVLPKGMSSRILDEEPEDAPPAPGPKPASPRNSQMPGAFADDLDFAATLAAGLQDSGFDPNIVIDDATYRRRDSPPEWNEPTEVYMQPFVETLPDLSAFVPEQGVPVREPGHVIGEVAETPASEKGPPFNDSEGASTPHGQSTSDERHAVDRDDIEAVAEPVEESPKLSKKEQRKLEKAARAAQLAEEEERAAQAVEAGDEESEAAPSSKKVKRSPKKSQRSSAGWDDADTPVNDRRVSIPADAYDDVKDAKTSSDSWEEPKGLNKPRSDSKGFDTPDDSAGRRERRREERRRAKLAGATSDTKYDDGSNGRSREDDRSVAPAPDSKKDSKSDKKSNKEEKRGGLWSLLKGSNGSDGDKESKKGNAGTLGAGAGLAGAVLGTAIAAGGLPSSSNAAEAPSEQEEPYVFVDVNQPFAQRAEDVSQQGPLLLDDPDIVPRVIKPAIDPQYGDFLPLPPSPSGQAEPVNFYVDEELPPLPDSRPATPPGQERALLRERSESSQKRPAHATHSRRRSTHETPTKSPSHTAIPIQFRMGPRTIVSTPPSIPRTPPTSHPSPAAPSQETFSSTKRHSRPPSWDRPMSWDSSREIRPLYLLERSRGGDLEHDDMPELPPLPPSRESPAPESEHHGELEAAPLIIDIATAQAAPLGSEESTPRGVKETDFDSPASAKDFEVVSPETSGSGQADSDLHNLDQEPETTPVEYQNRSSLAESSYATPFESPSDVFKTRRSVQRHESTESPSDFRDALDAPADDGDTDTGSPEKSQKGKNNSPQTPELEHAQEQEQEPEKKGYFPSVLSMLPAATLAGVDALLGRGKPEELPTDVGDHTKEMQAQGLPSETSTQTAEGGGSPKAEASEVELVSSVSSGDQGRSPPAAGPRKSPTDTPHSAIDTNDASLPNDSPAVHTHPEISLSSDEMQATEGVAHDISGADSELPSQEPQAIAATGVPPPSALPSHTVDDPFATTSPARNTEDMEPIPEAPADTVDWIAESGFENKQSVSDGSQIPVTTESSVAPLSDAQQGVPIQEEPLPKVIEESSSVVEPIATSPTLHQSDEPSQEDLGADPSTSSEAKGKQREESPYYQPKESLSENLIHEPEAMPVTFESPASPSAHSRTQSQDESIQSSGRQVTSPPTSRRLRSSRVGMSPYNSMDECMPSDAVQSGEDAPVSPRSPTGSGLRTVGRTYKKIRSLRSSRRSSMASSQGSGHGDEVAPVEGVAEQSSAAVPEQTQAEVVEGPTDRQVDVEDLEPAESATVGDSVPRQSEVSEKPISSQSEVVEEPVPSQHEIIEEPVLGRQEISEEPSATYLEDGDEQSSRQAEIVEELPSAKADEVSEGQSVIVSEPNDVSVDPVREGEVGDRSQTPNEGHSEGLIERINKFLERKAFVEKEVADVQEPNLPESSTSGVNDDSQTAREVVTEENPQEQRPLELAEPLTQRSESEQDGQNSPQQQVEVVSSTGPEEHVVEPSNDMGVEELPRDVARDDPPARRTEQASELEQPTAQLPGEEALATVREDMSELQPQESEAAPVPVEEASPFSPKKSKKNEKRRKGSTVADEPIQSSDAATPAEPETIAEATGAHAEPTSSIQEEIQPEQLLSESKDIPLDQGTQPQITNVTDLPETSQSLDPELSVEEPSESSKPLESILSSEPIVPPVHDYDYATTSIIEPQDSTSRIEAQLEEALDDDEIARREAEAALIRDETELARLQAKKKPKPKDKQRIRELKANAERRAEMADTEAASRPPSQAESLVRSIPEGAVVEPQLEEAIVGDEPEERSLPQTEEPVLAEQSSSMGPDTAVPEPEQTLAQPEVIPQAEGEIPESGITLESEGVIPPSDQVSPPAEPQPEPGKFEDSEQIARREAEASLIQEEEAEFARLNKKKNLNKKDKARLKVLKANAEQRAQEAEVSKDVEATGPSHVEGAVSENAEPEIIQDAGDVLSSQVETSPNLQADTGHATGSSRPQLEEASQPQVEEVAPSQVEDPSLHSDSPMIQPGLESTTQESPQDQPDISREAMGIPQSQLDENSQVPSEPISTTEFPQELAEHIITTPTVATSEQFVVTEPQQDSEPESPFTSKKSGKNKKKREGTDSDESGQGSGAASLTSEPSVDDPYELREPAPLPAQDSEATPVPVSSEVTVMDQGRSIMTPIEEDTVSGEVITREVAPAQPIESGALQPQDQTPFKFERSTPSPTPLEEEDFPAVISETGQISQSTEFGSPLATKEPEMDQKHERKSTVSEGSPLQALDDVEQQTTLVEPVGESEDVKPVGDRSAPFEVSSQSQWISSPAQELLPIPTTREVAPAQEEDPSILVVKDSENDRTLSGTLTPKDDVNEASSTAEPVEVQATESESTKGLGTEASQTPELEQIPTLEQKFEASGTPEPVEFPKTTTEVRTEGSSTTAHIISEPEQIVAEPEQSSRSGGKSNGWDFLAGAITGIGAAVGLSGEDNKPFQRDEQIKDATAEHDPVRDVQESENSRSQGLEFADVVEYGLKMTSKDEDPLQTNIPDLLQEHSSTDVVTAEPETDVQETNTIHDDTFEPDMSKFETDEKNSASLDLGSTNVDSSGRQTPVYEDIKQDVSEHISKDLNTASWPLDTPEDELQLPESELRPVDSDRSAPVTERGAIDQPRLEESPQPQIAEVFLASETTPKPELEGRIDESNDTLIVAGGKVPDDVSESTSVQQNLPTSAEQTSELADIDVDQPSYKNESLTPADDNNLPEALVTPVEQPFILSDESEPIHARSSSGQTEGSPLDTVDNKTHGSPRHSFEFEPEISTAMSENPLFEEALKQQPAMEPIDTEEVGEKGIEPAIQGYNETGPKELSKKERRKAKKGSVSVSEAEVTTPSAEDDRQRTIEETAQPQTISEPQDQAPADLSISSGTHEEYPSREEVSHQEEPIGETKISEKQNLERSLDVHDTPSHVPEPSVQGPQEEIAAEFSAPGATQPSNNQPMESQLQGTTVEETPLLTRKLSKKEKRKAKKAATSAGEMNVLEPNQPQTPDAEETHFQDMSTTSSPVSESSPMQRRASIQSQPAQGITEDAEVPVSEDVAEDEWAAPLSRKNSKEDKKKKGKQPASESASEPQALITEEAPMPRAAEMSHLFPEAHETRGQITEDPGEPASRVDHRSAEAYIPDPQDTLGTEHSGEYMPRNHRSAEMYSPEPQDFTPISEDASESASRVDHRAAEMYIPGAQETLGQATEDASESTSRDHRSAEVYVPVAQETLGHVAEDAGESSHRVDHRYAEMYIPEADTGVEGEVTDTAEGSWNTPQEKRGPEISLVTGSANPTTPLEDVTSTRTMQRDETSKSDTEASEAFGGTQTDSNSAYIEGRELQRTMASPDLWDNDDYFKPKADDFSQPPQDAFSRVEINPAVARGFNTSPEKRKMDHRPLVGLGLIQRHSSIFREDDGHIPRLLTMGSNKYSTESIAVQDEPSQQDTSDVMDSGSVEGDMSTSRDEPTAPALGSDKETGNTTSFTEPDSKQQFDDPPTQNFTVPNLDDRKQTTLVSTRPSHGASHETSVLKDVKGLTKKGGVAALAQKFGGTKKAHGKSKQVSKVVDEPSPREDDSFDEPAMREGTERRPTEGSRLDVDSDNIWAAPDTKLEDEQLIPDVHSGRGTSTTSHGRETQFGDDNVSETRSHHSDSDAGKFTPHVPEQATPDAEIHLEKPVVVESPAHDKQPTVDSPTSEPQPSVQLLGEPPNLDIGQLRGFPAATTDTVLDKSRGALYDLPIPRSPSPSPEKDTSLEEPAVPPVKTTDDDVLLARSSSIIDLRRSVSRGLPPVQEEPQEEETEEGRQGISFSSGAVTPEINRDSGFVTDSPIQPRFRQFEKAYQQRDSGVHMRDSPGTSPGLLSTRGFSPQPARLSPSSLEDEGAKLEDKPSRQSSPAESETQRLSREATPILEAQEPPVTPEPQKSRSTSHKKYPDLSPSPGKAAAAGVVAGGAALLANEPATSPARSGQRSISDNADQQRASPEPQRRVVSNTAMSRTRTPEPLNLRGESPSLFRHSGTPPLRSRRTRSGDLRSLSQLSNWSHTHSDLDHDQDSRASPARSGSPASAANNPVHAHTHRPTTPTPASSDLRKATTSPAIATQSNSTPVANEGRVRVKDMADVYDGFGEGRLGSPRSPTRPHSMRRRQSMQVLELEARVDQLIAENRALQEARTQAQLNTTSQATSTLAERDTEIEALKQSLEFMRKEVQRLTEVNEGLNSAIQQTAVQYDDRYRLLESQHADATRELHEHRSLRRTHDQTNQIIEEKDAEIRSLREQLEATKDHIREMQAQILAAKSADSQFLRIKDVDYFDHRCQQLCSHVQQWVLRFSKFSDMRACRLTSELNDEKIIDRLDNAVLDGSNVDHYLNDRVRRRDVFMSVTMTMIWEFVFTRYLFGMDREQRQKLKALEKLLLEVGPPQAVRQWRAVTLTLLSKREHFRDQRDQDTEAVVQAIFQTLSMILPPPSNLEDQIQNQLRKVMREAVDLSIEMRTQRAEYMMLPPLQPEYDANGDLAEPHPFNAALMNERSPGSDRTADALEAEGAIVRVVLFPLVVKKGDDDGVGDDEIVVCPAQVIVSRPRSKSRQSFRAPSSDAGGASLLGRGGSPSTGCSRSNVSMRDVEGMEGAI</sequence>
<feature type="compositionally biased region" description="Polar residues" evidence="2">
    <location>
        <begin position="450"/>
        <end position="462"/>
    </location>
</feature>
<feature type="compositionally biased region" description="Basic and acidic residues" evidence="2">
    <location>
        <begin position="1810"/>
        <end position="1825"/>
    </location>
</feature>
<feature type="compositionally biased region" description="Low complexity" evidence="2">
    <location>
        <begin position="4004"/>
        <end position="4015"/>
    </location>
</feature>
<organism evidence="3 4">
    <name type="scientific">Cytospora mali</name>
    <name type="common">Apple Valsa canker fungus</name>
    <name type="synonym">Valsa mali</name>
    <dbReference type="NCBI Taxonomy" id="578113"/>
    <lineage>
        <taxon>Eukaryota</taxon>
        <taxon>Fungi</taxon>
        <taxon>Dikarya</taxon>
        <taxon>Ascomycota</taxon>
        <taxon>Pezizomycotina</taxon>
        <taxon>Sordariomycetes</taxon>
        <taxon>Sordariomycetidae</taxon>
        <taxon>Diaporthales</taxon>
        <taxon>Cytosporaceae</taxon>
        <taxon>Cytospora</taxon>
    </lineage>
</organism>
<feature type="compositionally biased region" description="Polar residues" evidence="2">
    <location>
        <begin position="5074"/>
        <end position="5089"/>
    </location>
</feature>
<feature type="compositionally biased region" description="Basic and acidic residues" evidence="2">
    <location>
        <begin position="3440"/>
        <end position="3469"/>
    </location>
</feature>
<feature type="compositionally biased region" description="Polar residues" evidence="2">
    <location>
        <begin position="1696"/>
        <end position="1710"/>
    </location>
</feature>
<feature type="region of interest" description="Disordered" evidence="2">
    <location>
        <begin position="720"/>
        <end position="812"/>
    </location>
</feature>
<feature type="compositionally biased region" description="Basic and acidic residues" evidence="2">
    <location>
        <begin position="481"/>
        <end position="503"/>
    </location>
</feature>
<feature type="region of interest" description="Disordered" evidence="2">
    <location>
        <begin position="2382"/>
        <end position="2647"/>
    </location>
</feature>
<feature type="compositionally biased region" description="Basic residues" evidence="2">
    <location>
        <begin position="4534"/>
        <end position="4544"/>
    </location>
</feature>
<feature type="compositionally biased region" description="Basic and acidic residues" evidence="2">
    <location>
        <begin position="3525"/>
        <end position="3544"/>
    </location>
</feature>
<feature type="compositionally biased region" description="Basic and acidic residues" evidence="2">
    <location>
        <begin position="4626"/>
        <end position="4637"/>
    </location>
</feature>
<feature type="compositionally biased region" description="Polar residues" evidence="2">
    <location>
        <begin position="3545"/>
        <end position="3561"/>
    </location>
</feature>
<feature type="compositionally biased region" description="Basic and acidic residues" evidence="2">
    <location>
        <begin position="1648"/>
        <end position="1657"/>
    </location>
</feature>
<feature type="compositionally biased region" description="Polar residues" evidence="2">
    <location>
        <begin position="4836"/>
        <end position="4848"/>
    </location>
</feature>
<feature type="region of interest" description="Disordered" evidence="2">
    <location>
        <begin position="162"/>
        <end position="245"/>
    </location>
</feature>
<feature type="region of interest" description="Disordered" evidence="2">
    <location>
        <begin position="528"/>
        <end position="562"/>
    </location>
</feature>
<feature type="compositionally biased region" description="Polar residues" evidence="2">
    <location>
        <begin position="1830"/>
        <end position="1840"/>
    </location>
</feature>
<feature type="compositionally biased region" description="Low complexity" evidence="2">
    <location>
        <begin position="950"/>
        <end position="962"/>
    </location>
</feature>
<feature type="compositionally biased region" description="Basic and acidic residues" evidence="2">
    <location>
        <begin position="2469"/>
        <end position="2486"/>
    </location>
</feature>
<evidence type="ECO:0000256" key="2">
    <source>
        <dbReference type="SAM" id="MobiDB-lite"/>
    </source>
</evidence>
<feature type="region of interest" description="Disordered" evidence="2">
    <location>
        <begin position="287"/>
        <end position="373"/>
    </location>
</feature>
<feature type="compositionally biased region" description="Polar residues" evidence="2">
    <location>
        <begin position="3670"/>
        <end position="3687"/>
    </location>
</feature>
<feature type="compositionally biased region" description="Low complexity" evidence="2">
    <location>
        <begin position="291"/>
        <end position="303"/>
    </location>
</feature>
<feature type="compositionally biased region" description="Polar residues" evidence="2">
    <location>
        <begin position="4971"/>
        <end position="4980"/>
    </location>
</feature>
<feature type="compositionally biased region" description="Polar residues" evidence="2">
    <location>
        <begin position="1129"/>
        <end position="1139"/>
    </location>
</feature>
<feature type="compositionally biased region" description="Basic and acidic residues" evidence="2">
    <location>
        <begin position="1"/>
        <end position="13"/>
    </location>
</feature>
<feature type="compositionally biased region" description="Basic residues" evidence="2">
    <location>
        <begin position="170"/>
        <end position="183"/>
    </location>
</feature>
<feature type="region of interest" description="Disordered" evidence="2">
    <location>
        <begin position="4420"/>
        <end position="4519"/>
    </location>
</feature>
<feature type="region of interest" description="Disordered" evidence="2">
    <location>
        <begin position="4240"/>
        <end position="4319"/>
    </location>
</feature>
<evidence type="ECO:0000256" key="1">
    <source>
        <dbReference type="SAM" id="Coils"/>
    </source>
</evidence>
<dbReference type="OrthoDB" id="5365701at2759"/>
<feature type="compositionally biased region" description="Low complexity" evidence="2">
    <location>
        <begin position="187"/>
        <end position="198"/>
    </location>
</feature>
<feature type="region of interest" description="Disordered" evidence="2">
    <location>
        <begin position="1808"/>
        <end position="2368"/>
    </location>
</feature>
<feature type="compositionally biased region" description="Basic and acidic residues" evidence="2">
    <location>
        <begin position="581"/>
        <end position="656"/>
    </location>
</feature>
<feature type="region of interest" description="Disordered" evidence="2">
    <location>
        <begin position="442"/>
        <end position="509"/>
    </location>
</feature>
<feature type="compositionally biased region" description="Basic and acidic residues" evidence="2">
    <location>
        <begin position="1727"/>
        <end position="1742"/>
    </location>
</feature>
<feature type="compositionally biased region" description="Basic and acidic residues" evidence="2">
    <location>
        <begin position="2710"/>
        <end position="2728"/>
    </location>
</feature>
<feature type="compositionally biased region" description="Pro residues" evidence="2">
    <location>
        <begin position="1539"/>
        <end position="1553"/>
    </location>
</feature>
<feature type="compositionally biased region" description="Basic and acidic residues" evidence="2">
    <location>
        <begin position="1771"/>
        <end position="1786"/>
    </location>
</feature>
<feature type="compositionally biased region" description="Polar residues" evidence="2">
    <location>
        <begin position="2393"/>
        <end position="2404"/>
    </location>
</feature>